<comment type="caution">
    <text evidence="2">The sequence shown here is derived from an EMBL/GenBank/DDBJ whole genome shotgun (WGS) entry which is preliminary data.</text>
</comment>
<dbReference type="InterPro" id="IPR052158">
    <property type="entry name" value="INH-QAR"/>
</dbReference>
<dbReference type="SUPFAM" id="SSF52317">
    <property type="entry name" value="Class I glutamine amidotransferase-like"/>
    <property type="match status" value="1"/>
</dbReference>
<dbReference type="Gene3D" id="3.40.50.880">
    <property type="match status" value="1"/>
</dbReference>
<feature type="compositionally biased region" description="Basic and acidic residues" evidence="1">
    <location>
        <begin position="42"/>
        <end position="56"/>
    </location>
</feature>
<reference evidence="2" key="1">
    <citation type="submission" date="2023-03" db="EMBL/GenBank/DDBJ databases">
        <title>Massive genome expansion in bonnet fungi (Mycena s.s.) driven by repeated elements and novel gene families across ecological guilds.</title>
        <authorList>
            <consortium name="Lawrence Berkeley National Laboratory"/>
            <person name="Harder C.B."/>
            <person name="Miyauchi S."/>
            <person name="Viragh M."/>
            <person name="Kuo A."/>
            <person name="Thoen E."/>
            <person name="Andreopoulos B."/>
            <person name="Lu D."/>
            <person name="Skrede I."/>
            <person name="Drula E."/>
            <person name="Henrissat B."/>
            <person name="Morin E."/>
            <person name="Kohler A."/>
            <person name="Barry K."/>
            <person name="LaButti K."/>
            <person name="Morin E."/>
            <person name="Salamov A."/>
            <person name="Lipzen A."/>
            <person name="Mereny Z."/>
            <person name="Hegedus B."/>
            <person name="Baldrian P."/>
            <person name="Stursova M."/>
            <person name="Weitz H."/>
            <person name="Taylor A."/>
            <person name="Grigoriev I.V."/>
            <person name="Nagy L.G."/>
            <person name="Martin F."/>
            <person name="Kauserud H."/>
        </authorList>
    </citation>
    <scope>NUCLEOTIDE SEQUENCE</scope>
    <source>
        <strain evidence="2">CBHHK182m</strain>
    </source>
</reference>
<keyword evidence="3" id="KW-1185">Reference proteome</keyword>
<feature type="region of interest" description="Disordered" evidence="1">
    <location>
        <begin position="26"/>
        <end position="62"/>
    </location>
</feature>
<protein>
    <submittedName>
        <fullName evidence="2">Uncharacterized protein</fullName>
    </submittedName>
</protein>
<name>A0AAD7IAA3_9AGAR</name>
<dbReference type="PANTHER" id="PTHR43130">
    <property type="entry name" value="ARAC-FAMILY TRANSCRIPTIONAL REGULATOR"/>
    <property type="match status" value="1"/>
</dbReference>
<dbReference type="PANTHER" id="PTHR43130:SF15">
    <property type="entry name" value="THIJ_PFPI FAMILY PROTEIN (AFU_ORTHOLOGUE AFUA_5G14240)"/>
    <property type="match status" value="1"/>
</dbReference>
<dbReference type="Proteomes" id="UP001215598">
    <property type="component" value="Unassembled WGS sequence"/>
</dbReference>
<evidence type="ECO:0000313" key="2">
    <source>
        <dbReference type="EMBL" id="KAJ7737361.1"/>
    </source>
</evidence>
<gene>
    <name evidence="2" type="ORF">B0H16DRAFT_1466284</name>
</gene>
<organism evidence="2 3">
    <name type="scientific">Mycena metata</name>
    <dbReference type="NCBI Taxonomy" id="1033252"/>
    <lineage>
        <taxon>Eukaryota</taxon>
        <taxon>Fungi</taxon>
        <taxon>Dikarya</taxon>
        <taxon>Basidiomycota</taxon>
        <taxon>Agaricomycotina</taxon>
        <taxon>Agaricomycetes</taxon>
        <taxon>Agaricomycetidae</taxon>
        <taxon>Agaricales</taxon>
        <taxon>Marasmiineae</taxon>
        <taxon>Mycenaceae</taxon>
        <taxon>Mycena</taxon>
    </lineage>
</organism>
<proteinExistence type="predicted"/>
<evidence type="ECO:0000313" key="3">
    <source>
        <dbReference type="Proteomes" id="UP001215598"/>
    </source>
</evidence>
<feature type="compositionally biased region" description="Polar residues" evidence="1">
    <location>
        <begin position="26"/>
        <end position="41"/>
    </location>
</feature>
<evidence type="ECO:0000256" key="1">
    <source>
        <dbReference type="SAM" id="MobiDB-lite"/>
    </source>
</evidence>
<accession>A0AAD7IAA3</accession>
<sequence length="318" mass="36717">MDFPDQVFWRQQHDFAPKYTHTIRGSSLQRESTRDFSTTNTKFREQEERIREEPDLRPGQSTTNYLEGEQQLIFDGVFIVIKGGREDRCSNEEIILVPHLYTREILRRKLLRVEFSKMWCGMHMNKSVTERRRYACPWSFTCDKQQQSAPKMFAQVWVNQSAGFFQVLSIQQHALGRFVGLEVRPNDDESTAFDLVELCRRVCRWEEWLSGKRHRDELEAEKHCREELKVKSAHSGGSKERLTVQGATPKDIKWVPQARWVIDGNVWTSSGVAAGSDMALAFVEHLSDAKTARVIRGAVEIPEVTGNDDPFAAFHGLV</sequence>
<dbReference type="InterPro" id="IPR029062">
    <property type="entry name" value="Class_I_gatase-like"/>
</dbReference>
<dbReference type="EMBL" id="JARKIB010000117">
    <property type="protein sequence ID" value="KAJ7737361.1"/>
    <property type="molecule type" value="Genomic_DNA"/>
</dbReference>
<dbReference type="AlphaFoldDB" id="A0AAD7IAA3"/>